<reference evidence="1 2" key="2">
    <citation type="submission" date="2018-11" db="EMBL/GenBank/DDBJ databases">
        <authorList>
            <consortium name="Pathogen Informatics"/>
        </authorList>
    </citation>
    <scope>NUCLEOTIDE SEQUENCE [LARGE SCALE GENOMIC DNA]</scope>
    <source>
        <strain evidence="1 2">NST_G2</strain>
    </source>
</reference>
<evidence type="ECO:0000313" key="1">
    <source>
        <dbReference type="EMBL" id="VDL95828.1"/>
    </source>
</evidence>
<dbReference type="Proteomes" id="UP000275846">
    <property type="component" value="Unassembled WGS sequence"/>
</dbReference>
<organism evidence="3">
    <name type="scientific">Schistocephalus solidus</name>
    <name type="common">Tapeworm</name>
    <dbReference type="NCBI Taxonomy" id="70667"/>
    <lineage>
        <taxon>Eukaryota</taxon>
        <taxon>Metazoa</taxon>
        <taxon>Spiralia</taxon>
        <taxon>Lophotrochozoa</taxon>
        <taxon>Platyhelminthes</taxon>
        <taxon>Cestoda</taxon>
        <taxon>Eucestoda</taxon>
        <taxon>Diphyllobothriidea</taxon>
        <taxon>Diphyllobothriidae</taxon>
        <taxon>Schistocephalus</taxon>
    </lineage>
</organism>
<dbReference type="AlphaFoldDB" id="A0A183SYZ5"/>
<dbReference type="EMBL" id="UYSU01035243">
    <property type="protein sequence ID" value="VDL95828.1"/>
    <property type="molecule type" value="Genomic_DNA"/>
</dbReference>
<sequence>MLGLTSSAAGRGSQTAIFFVLETLNNTNNNCTHNSPPPPKSNLRGIPSAVRASTLTLATLNGQSLLDNLRSNRPEWRTVLVAQELIPYKVKIAALSETRLSEQRQLEEMGAGYNFICCGRAKRRWYHLLNLERHRGTSTMSATGYQ</sequence>
<keyword evidence="2" id="KW-1185">Reference proteome</keyword>
<name>A0A183SYZ5_SCHSO</name>
<evidence type="ECO:0000313" key="3">
    <source>
        <dbReference type="WBParaSite" id="SSLN_0000980301-mRNA-1"/>
    </source>
</evidence>
<dbReference type="WBParaSite" id="SSLN_0000980301-mRNA-1">
    <property type="protein sequence ID" value="SSLN_0000980301-mRNA-1"/>
    <property type="gene ID" value="SSLN_0000980301"/>
</dbReference>
<evidence type="ECO:0000313" key="2">
    <source>
        <dbReference type="Proteomes" id="UP000275846"/>
    </source>
</evidence>
<protein>
    <submittedName>
        <fullName evidence="1 3">Uncharacterized protein</fullName>
    </submittedName>
</protein>
<gene>
    <name evidence="1" type="ORF">SSLN_LOCUS9443</name>
</gene>
<reference evidence="3" key="1">
    <citation type="submission" date="2016-06" db="UniProtKB">
        <authorList>
            <consortium name="WormBaseParasite"/>
        </authorList>
    </citation>
    <scope>IDENTIFICATION</scope>
</reference>
<proteinExistence type="predicted"/>
<accession>A0A183SYZ5</accession>